<proteinExistence type="predicted"/>
<organism evidence="2 3">
    <name type="scientific">Streptomyces spinoverrucosus</name>
    <dbReference type="NCBI Taxonomy" id="284043"/>
    <lineage>
        <taxon>Bacteria</taxon>
        <taxon>Bacillati</taxon>
        <taxon>Actinomycetota</taxon>
        <taxon>Actinomycetes</taxon>
        <taxon>Kitasatosporales</taxon>
        <taxon>Streptomycetaceae</taxon>
        <taxon>Streptomyces</taxon>
    </lineage>
</organism>
<sequence length="80" mass="8564">MTPGLTSDDLSPAQKLRAQEQRGGGIGDGAGPRPMPPSPVGRHMRCHSAGVSIGLQAPCAWWDCRHWYRTPSWVTVAPTG</sequence>
<dbReference type="EMBL" id="BJND01000058">
    <property type="protein sequence ID" value="GEC08822.1"/>
    <property type="molecule type" value="Genomic_DNA"/>
</dbReference>
<comment type="caution">
    <text evidence="2">The sequence shown here is derived from an EMBL/GenBank/DDBJ whole genome shotgun (WGS) entry which is preliminary data.</text>
</comment>
<reference evidence="2 3" key="1">
    <citation type="submission" date="2019-06" db="EMBL/GenBank/DDBJ databases">
        <title>Whole genome shotgun sequence of Streptomyces spinoverrucosus NBRC 14228.</title>
        <authorList>
            <person name="Hosoyama A."/>
            <person name="Uohara A."/>
            <person name="Ohji S."/>
            <person name="Ichikawa N."/>
        </authorList>
    </citation>
    <scope>NUCLEOTIDE SEQUENCE [LARGE SCALE GENOMIC DNA]</scope>
    <source>
        <strain evidence="2 3">NBRC 14228</strain>
    </source>
</reference>
<dbReference type="Proteomes" id="UP000317881">
    <property type="component" value="Unassembled WGS sequence"/>
</dbReference>
<name>A0A4Y3VP91_9ACTN</name>
<feature type="region of interest" description="Disordered" evidence="1">
    <location>
        <begin position="1"/>
        <end position="43"/>
    </location>
</feature>
<dbReference type="AlphaFoldDB" id="A0A4Y3VP91"/>
<protein>
    <submittedName>
        <fullName evidence="2">Uncharacterized protein</fullName>
    </submittedName>
</protein>
<accession>A0A4Y3VP91</accession>
<evidence type="ECO:0000313" key="2">
    <source>
        <dbReference type="EMBL" id="GEC08822.1"/>
    </source>
</evidence>
<gene>
    <name evidence="2" type="ORF">SSP24_64770</name>
</gene>
<keyword evidence="3" id="KW-1185">Reference proteome</keyword>
<evidence type="ECO:0000313" key="3">
    <source>
        <dbReference type="Proteomes" id="UP000317881"/>
    </source>
</evidence>
<evidence type="ECO:0000256" key="1">
    <source>
        <dbReference type="SAM" id="MobiDB-lite"/>
    </source>
</evidence>